<name>A0A367PPK1_CUPNE</name>
<feature type="transmembrane region" description="Helical" evidence="6">
    <location>
        <begin position="12"/>
        <end position="38"/>
    </location>
</feature>
<feature type="transmembrane region" description="Helical" evidence="6">
    <location>
        <begin position="311"/>
        <end position="333"/>
    </location>
</feature>
<feature type="transmembrane region" description="Helical" evidence="6">
    <location>
        <begin position="202"/>
        <end position="224"/>
    </location>
</feature>
<evidence type="ECO:0000313" key="7">
    <source>
        <dbReference type="EMBL" id="RCJ09820.1"/>
    </source>
</evidence>
<evidence type="ECO:0000313" key="8">
    <source>
        <dbReference type="Proteomes" id="UP000253501"/>
    </source>
</evidence>
<organism evidence="7 8">
    <name type="scientific">Cupriavidus necator</name>
    <name type="common">Alcaligenes eutrophus</name>
    <name type="synonym">Ralstonia eutropha</name>
    <dbReference type="NCBI Taxonomy" id="106590"/>
    <lineage>
        <taxon>Bacteria</taxon>
        <taxon>Pseudomonadati</taxon>
        <taxon>Pseudomonadota</taxon>
        <taxon>Betaproteobacteria</taxon>
        <taxon>Burkholderiales</taxon>
        <taxon>Burkholderiaceae</taxon>
        <taxon>Cupriavidus</taxon>
    </lineage>
</organism>
<comment type="subcellular location">
    <subcellularLocation>
        <location evidence="1">Cell membrane</location>
        <topology evidence="1">Multi-pass membrane protein</topology>
    </subcellularLocation>
</comment>
<sequence length="411" mass="43368">MVLARLIPTNSFGAYYFALAAANFFSMLSQLGMSQAIIKIGAIFRKDSNRGEGVDFSSAAGGVLCIVTISAAAIALLVFSSWTLLLNSFGAVESLRGHGLAFTAWIFAFSIQLTIADIFRSAGKLNLFAMMSGALSNSLLLSGLLLLMAIGADVDVGEVMTIGNISIAISVLVGMSIARKERLLRFKLISDSIRTIARYRKLAIHSLSAAVFAYLILQTNIWFVARLGSGIEVANFALASRLVATLALINAVIASSLASRVADACVSSDFASRQRLATNICRISVISVVIPALTLLVFGDEIIRLMYGASYPSAAWMARTMAGGYAVAAFFGMRNHFLMMSGGEAIQNSVSVISGIAHAISVFTIMSVAGIELGIAASSIILASTAALEAFILYRKRGIMSIPLALNSKGG</sequence>
<dbReference type="Proteomes" id="UP000253501">
    <property type="component" value="Unassembled WGS sequence"/>
</dbReference>
<dbReference type="EMBL" id="QDHA01000008">
    <property type="protein sequence ID" value="RCJ09820.1"/>
    <property type="molecule type" value="Genomic_DNA"/>
</dbReference>
<feature type="transmembrane region" description="Helical" evidence="6">
    <location>
        <begin position="97"/>
        <end position="115"/>
    </location>
</feature>
<evidence type="ECO:0000256" key="3">
    <source>
        <dbReference type="ARBA" id="ARBA00022692"/>
    </source>
</evidence>
<feature type="transmembrane region" description="Helical" evidence="6">
    <location>
        <begin position="127"/>
        <end position="150"/>
    </location>
</feature>
<dbReference type="PANTHER" id="PTHR30250:SF11">
    <property type="entry name" value="O-ANTIGEN TRANSPORTER-RELATED"/>
    <property type="match status" value="1"/>
</dbReference>
<evidence type="ECO:0000256" key="2">
    <source>
        <dbReference type="ARBA" id="ARBA00022475"/>
    </source>
</evidence>
<keyword evidence="2" id="KW-1003">Cell membrane</keyword>
<feature type="transmembrane region" description="Helical" evidence="6">
    <location>
        <begin position="345"/>
        <end position="369"/>
    </location>
</feature>
<proteinExistence type="predicted"/>
<evidence type="ECO:0008006" key="9">
    <source>
        <dbReference type="Google" id="ProtNLM"/>
    </source>
</evidence>
<feature type="transmembrane region" description="Helical" evidence="6">
    <location>
        <begin position="156"/>
        <end position="178"/>
    </location>
</feature>
<evidence type="ECO:0000256" key="4">
    <source>
        <dbReference type="ARBA" id="ARBA00022989"/>
    </source>
</evidence>
<dbReference type="GO" id="GO:0005886">
    <property type="term" value="C:plasma membrane"/>
    <property type="evidence" value="ECO:0007669"/>
    <property type="project" value="UniProtKB-SubCell"/>
</dbReference>
<comment type="caution">
    <text evidence="7">The sequence shown here is derived from an EMBL/GenBank/DDBJ whole genome shotgun (WGS) entry which is preliminary data.</text>
</comment>
<evidence type="ECO:0000256" key="1">
    <source>
        <dbReference type="ARBA" id="ARBA00004651"/>
    </source>
</evidence>
<accession>A0A367PPK1</accession>
<dbReference type="PANTHER" id="PTHR30250">
    <property type="entry name" value="PST FAMILY PREDICTED COLANIC ACID TRANSPORTER"/>
    <property type="match status" value="1"/>
</dbReference>
<feature type="transmembrane region" description="Helical" evidence="6">
    <location>
        <begin position="59"/>
        <end position="85"/>
    </location>
</feature>
<evidence type="ECO:0000256" key="5">
    <source>
        <dbReference type="ARBA" id="ARBA00023136"/>
    </source>
</evidence>
<feature type="transmembrane region" description="Helical" evidence="6">
    <location>
        <begin position="279"/>
        <end position="299"/>
    </location>
</feature>
<feature type="transmembrane region" description="Helical" evidence="6">
    <location>
        <begin position="375"/>
        <end position="394"/>
    </location>
</feature>
<keyword evidence="5 6" id="KW-0472">Membrane</keyword>
<evidence type="ECO:0000256" key="6">
    <source>
        <dbReference type="SAM" id="Phobius"/>
    </source>
</evidence>
<reference evidence="7 8" key="1">
    <citation type="submission" date="2018-04" db="EMBL/GenBank/DDBJ databases">
        <title>Cupriavidus necator CR12 genome sequencing and assembly.</title>
        <authorList>
            <person name="Ben Fekih I."/>
            <person name="Mazhar H.S."/>
            <person name="Bello S.K."/>
            <person name="Rensing C."/>
        </authorList>
    </citation>
    <scope>NUCLEOTIDE SEQUENCE [LARGE SCALE GENOMIC DNA]</scope>
    <source>
        <strain evidence="7 8">CR12</strain>
    </source>
</reference>
<gene>
    <name evidence="7" type="ORF">DDK22_04175</name>
</gene>
<dbReference type="InterPro" id="IPR050833">
    <property type="entry name" value="Poly_Biosynth_Transport"/>
</dbReference>
<keyword evidence="3 6" id="KW-0812">Transmembrane</keyword>
<feature type="transmembrane region" description="Helical" evidence="6">
    <location>
        <begin position="236"/>
        <end position="258"/>
    </location>
</feature>
<dbReference type="AlphaFoldDB" id="A0A367PPK1"/>
<keyword evidence="4 6" id="KW-1133">Transmembrane helix</keyword>
<protein>
    <recommendedName>
        <fullName evidence="9">Polysaccharide biosynthesis protein</fullName>
    </recommendedName>
</protein>